<comment type="caution">
    <text evidence="1">The sequence shown here is derived from an EMBL/GenBank/DDBJ whole genome shotgun (WGS) entry which is preliminary data.</text>
</comment>
<organism evidence="1 2">
    <name type="scientific">Methylobacterium gnaphalii</name>
    <dbReference type="NCBI Taxonomy" id="1010610"/>
    <lineage>
        <taxon>Bacteria</taxon>
        <taxon>Pseudomonadati</taxon>
        <taxon>Pseudomonadota</taxon>
        <taxon>Alphaproteobacteria</taxon>
        <taxon>Hyphomicrobiales</taxon>
        <taxon>Methylobacteriaceae</taxon>
        <taxon>Methylobacterium</taxon>
    </lineage>
</organism>
<keyword evidence="2" id="KW-1185">Reference proteome</keyword>
<dbReference type="AlphaFoldDB" id="A0A512JS76"/>
<protein>
    <submittedName>
        <fullName evidence="1">Uncharacterized protein</fullName>
    </submittedName>
</protein>
<reference evidence="1 2" key="1">
    <citation type="submission" date="2019-07" db="EMBL/GenBank/DDBJ databases">
        <title>Whole genome shotgun sequence of Methylobacterium gnaphalii NBRC 107716.</title>
        <authorList>
            <person name="Hosoyama A."/>
            <person name="Uohara A."/>
            <person name="Ohji S."/>
            <person name="Ichikawa N."/>
        </authorList>
    </citation>
    <scope>NUCLEOTIDE SEQUENCE [LARGE SCALE GENOMIC DNA]</scope>
    <source>
        <strain evidence="1 2">NBRC 107716</strain>
    </source>
</reference>
<dbReference type="Proteomes" id="UP000321750">
    <property type="component" value="Unassembled WGS sequence"/>
</dbReference>
<dbReference type="RefSeq" id="WP_147049122.1">
    <property type="nucleotide sequence ID" value="NZ_BJZV01000076.1"/>
</dbReference>
<dbReference type="EMBL" id="BJZV01000076">
    <property type="protein sequence ID" value="GEP12801.1"/>
    <property type="molecule type" value="Genomic_DNA"/>
</dbReference>
<accession>A0A512JS76</accession>
<gene>
    <name evidence="1" type="ORF">MGN01_46460</name>
</gene>
<proteinExistence type="predicted"/>
<evidence type="ECO:0000313" key="1">
    <source>
        <dbReference type="EMBL" id="GEP12801.1"/>
    </source>
</evidence>
<name>A0A512JS76_9HYPH</name>
<evidence type="ECO:0000313" key="2">
    <source>
        <dbReference type="Proteomes" id="UP000321750"/>
    </source>
</evidence>
<sequence>MASLLLGPEIAVECQTTLFRKVGLKNQTFLSDQADADSRLASGDKHVRHRAQQVTIVEEQDIADGLDRFAPRPVSGRDIAKILAAMG</sequence>